<dbReference type="InterPro" id="IPR020103">
    <property type="entry name" value="PsdUridine_synth_cat_dom_sf"/>
</dbReference>
<dbReference type="AlphaFoldDB" id="A0A813DE55"/>
<feature type="compositionally biased region" description="Low complexity" evidence="5">
    <location>
        <begin position="603"/>
        <end position="615"/>
    </location>
</feature>
<dbReference type="InterPro" id="IPR006145">
    <property type="entry name" value="PsdUridine_synth_RsuA/RluA"/>
</dbReference>
<dbReference type="GO" id="GO:0019843">
    <property type="term" value="F:rRNA binding"/>
    <property type="evidence" value="ECO:0007669"/>
    <property type="project" value="UniProtKB-UniRule"/>
</dbReference>
<organism evidence="7 8">
    <name type="scientific">Polarella glacialis</name>
    <name type="common">Dinoflagellate</name>
    <dbReference type="NCBI Taxonomy" id="89957"/>
    <lineage>
        <taxon>Eukaryota</taxon>
        <taxon>Sar</taxon>
        <taxon>Alveolata</taxon>
        <taxon>Dinophyceae</taxon>
        <taxon>Suessiales</taxon>
        <taxon>Suessiaceae</taxon>
        <taxon>Polarella</taxon>
    </lineage>
</organism>
<dbReference type="EMBL" id="CAJNNV010002261">
    <property type="protein sequence ID" value="CAE8586885.1"/>
    <property type="molecule type" value="Genomic_DNA"/>
</dbReference>
<comment type="similarity">
    <text evidence="2 4">Belongs to the RPF2 family.</text>
</comment>
<dbReference type="SMART" id="SM00879">
    <property type="entry name" value="Brix"/>
    <property type="match status" value="1"/>
</dbReference>
<dbReference type="GO" id="GO:0001522">
    <property type="term" value="P:pseudouridine synthesis"/>
    <property type="evidence" value="ECO:0007669"/>
    <property type="project" value="InterPro"/>
</dbReference>
<dbReference type="Pfam" id="PF00849">
    <property type="entry name" value="PseudoU_synth_2"/>
    <property type="match status" value="1"/>
</dbReference>
<feature type="region of interest" description="Disordered" evidence="5">
    <location>
        <begin position="603"/>
        <end position="624"/>
    </location>
</feature>
<dbReference type="PANTHER" id="PTHR12728">
    <property type="entry name" value="BRIX DOMAIN CONTAINING PROTEIN"/>
    <property type="match status" value="1"/>
</dbReference>
<evidence type="ECO:0000256" key="4">
    <source>
        <dbReference type="RuleBase" id="RU367086"/>
    </source>
</evidence>
<name>A0A813DE55_POLGL</name>
<reference evidence="7" key="1">
    <citation type="submission" date="2021-02" db="EMBL/GenBank/DDBJ databases">
        <authorList>
            <person name="Dougan E. K."/>
            <person name="Rhodes N."/>
            <person name="Thang M."/>
            <person name="Chan C."/>
        </authorList>
    </citation>
    <scope>NUCLEOTIDE SEQUENCE</scope>
</reference>
<sequence length="624" mass="67712">MVENQVMPNGLHAGSAASSVRVSVGNEAAWELLDGLLTLWLEHESPEDKLQTSWLDDDFGGSDTSEDVLPVLCHGPGVVGIFKPAGVTTEEAVRQLSQQLGHRRHMPKPVDLHVVSRLDHPTSGVLPLGLGAVGSAAANWLGAQFAGRLVRKEYVCLCEGPSLGLTGFQGNVSTPLHTVELDGGRASRTEVSPLGRQAFTGYEVLARYMPPSSSDLSLPSHDREPGVNGHDDERGREGRELMLLRVRPLTGRTHQIRVHMASIGRPLLGDLTYGAKEASVLRSCPRLFLHARRVELRDLAGKPFVAEATLPQELGEVLVQLQHIAEPGAAAAEARAMGVDALTKVLSKRTPKTRKGRKILKLREPQIVEDAKTALVICGNKSSNDVSNMLKDLHSALQAHVGSTLRRNLLDMQEFNVEDFKSMTKFKASTKEAAVGSKPLVIFQGSAFEHDEQLKRAKSLLLDFFGAGKPDQVMLSGLDQVVVCTAVDAMPTAGSSSSVEVSAKIHVRRYRLLMKKSGSKLPRAEVTEIGPHMNLSLDRTKDPDKDRWKMAIKMPKAAKPKKEKNVTTKEMGKRVGKFHLGKQDFNSIHTVHHGESKKKKLKAAVAANSAKGEGANEAATAPQI</sequence>
<dbReference type="GO" id="GO:0000027">
    <property type="term" value="P:ribosomal large subunit assembly"/>
    <property type="evidence" value="ECO:0007669"/>
    <property type="project" value="InterPro"/>
</dbReference>
<dbReference type="GO" id="GO:0009982">
    <property type="term" value="F:pseudouridine synthase activity"/>
    <property type="evidence" value="ECO:0007669"/>
    <property type="project" value="InterPro"/>
</dbReference>
<proteinExistence type="inferred from homology"/>
<feature type="compositionally biased region" description="Basic and acidic residues" evidence="5">
    <location>
        <begin position="220"/>
        <end position="238"/>
    </location>
</feature>
<evidence type="ECO:0000256" key="5">
    <source>
        <dbReference type="SAM" id="MobiDB-lite"/>
    </source>
</evidence>
<evidence type="ECO:0000256" key="3">
    <source>
        <dbReference type="ARBA" id="ARBA00023242"/>
    </source>
</evidence>
<keyword evidence="8" id="KW-1185">Reference proteome</keyword>
<dbReference type="SUPFAM" id="SSF55120">
    <property type="entry name" value="Pseudouridine synthase"/>
    <property type="match status" value="1"/>
</dbReference>
<dbReference type="GO" id="GO:0000463">
    <property type="term" value="P:maturation of LSU-rRNA from tricistronic rRNA transcript (SSU-rRNA, 5.8S rRNA, LSU-rRNA)"/>
    <property type="evidence" value="ECO:0007669"/>
    <property type="project" value="TreeGrafter"/>
</dbReference>
<dbReference type="OrthoDB" id="407658at2759"/>
<evidence type="ECO:0000313" key="8">
    <source>
        <dbReference type="Proteomes" id="UP000654075"/>
    </source>
</evidence>
<feature type="domain" description="Brix" evidence="6">
    <location>
        <begin position="321"/>
        <end position="546"/>
    </location>
</feature>
<protein>
    <recommendedName>
        <fullName evidence="4">Ribosome production factor 2 homolog</fullName>
    </recommendedName>
    <alternativeName>
        <fullName evidence="4">Ribosome biogenesis protein RPF2 homolog</fullName>
    </alternativeName>
</protein>
<dbReference type="PROSITE" id="PS50833">
    <property type="entry name" value="BRIX"/>
    <property type="match status" value="1"/>
</dbReference>
<evidence type="ECO:0000256" key="1">
    <source>
        <dbReference type="ARBA" id="ARBA00004604"/>
    </source>
</evidence>
<evidence type="ECO:0000256" key="2">
    <source>
        <dbReference type="ARBA" id="ARBA00010782"/>
    </source>
</evidence>
<dbReference type="InterPro" id="IPR039770">
    <property type="entry name" value="Rpf2"/>
</dbReference>
<comment type="caution">
    <text evidence="7">The sequence shown here is derived from an EMBL/GenBank/DDBJ whole genome shotgun (WGS) entry which is preliminary data.</text>
</comment>
<dbReference type="Gene3D" id="3.30.2350.10">
    <property type="entry name" value="Pseudouridine synthase"/>
    <property type="match status" value="1"/>
</dbReference>
<accession>A0A813DE55</accession>
<evidence type="ECO:0000313" key="7">
    <source>
        <dbReference type="EMBL" id="CAE8586885.1"/>
    </source>
</evidence>
<keyword evidence="3 4" id="KW-0539">Nucleus</keyword>
<gene>
    <name evidence="7" type="ORF">PGLA1383_LOCUS5730</name>
</gene>
<comment type="subcellular location">
    <subcellularLocation>
        <location evidence="1 4">Nucleus</location>
        <location evidence="1 4">Nucleolus</location>
    </subcellularLocation>
</comment>
<feature type="region of interest" description="Disordered" evidence="5">
    <location>
        <begin position="212"/>
        <end position="238"/>
    </location>
</feature>
<dbReference type="Pfam" id="PF04427">
    <property type="entry name" value="Brix"/>
    <property type="match status" value="1"/>
</dbReference>
<dbReference type="InterPro" id="IPR007109">
    <property type="entry name" value="Brix"/>
</dbReference>
<evidence type="ECO:0000259" key="6">
    <source>
        <dbReference type="PROSITE" id="PS50833"/>
    </source>
</evidence>
<dbReference type="CDD" id="cd02869">
    <property type="entry name" value="PseudoU_synth_RluA_like"/>
    <property type="match status" value="1"/>
</dbReference>
<dbReference type="PANTHER" id="PTHR12728:SF0">
    <property type="entry name" value="RIBOSOME PRODUCTION FACTOR 2 HOMOLOG"/>
    <property type="match status" value="1"/>
</dbReference>
<dbReference type="Proteomes" id="UP000654075">
    <property type="component" value="Unassembled WGS sequence"/>
</dbReference>
<dbReference type="GO" id="GO:0005730">
    <property type="term" value="C:nucleolus"/>
    <property type="evidence" value="ECO:0007669"/>
    <property type="project" value="UniProtKB-SubCell"/>
</dbReference>